<evidence type="ECO:0000256" key="9">
    <source>
        <dbReference type="ARBA" id="ARBA00022801"/>
    </source>
</evidence>
<evidence type="ECO:0000256" key="11">
    <source>
        <dbReference type="ARBA" id="ARBA00022837"/>
    </source>
</evidence>
<dbReference type="CDD" id="cd11377">
    <property type="entry name" value="Pro-peptidase_S53"/>
    <property type="match status" value="1"/>
</dbReference>
<dbReference type="PANTHER" id="PTHR14218:SF15">
    <property type="entry name" value="TRIPEPTIDYL-PEPTIDASE 1"/>
    <property type="match status" value="1"/>
</dbReference>
<dbReference type="GO" id="GO:0046872">
    <property type="term" value="F:metal ion binding"/>
    <property type="evidence" value="ECO:0007669"/>
    <property type="project" value="UniProtKB-UniRule"/>
</dbReference>
<keyword evidence="9 15" id="KW-0378">Hydrolase</keyword>
<dbReference type="GO" id="GO:0005576">
    <property type="term" value="C:extracellular region"/>
    <property type="evidence" value="ECO:0007669"/>
    <property type="project" value="UniProtKB-SubCell"/>
</dbReference>
<dbReference type="EMBL" id="JAKELL010000074">
    <property type="protein sequence ID" value="KAH8984633.1"/>
    <property type="molecule type" value="Genomic_DNA"/>
</dbReference>
<dbReference type="PROSITE" id="PS00138">
    <property type="entry name" value="SUBTILASE_SER"/>
    <property type="match status" value="1"/>
</dbReference>
<keyword evidence="12" id="KW-0843">Virulence</keyword>
<protein>
    <recommendedName>
        <fullName evidence="4">tripeptidyl-peptidase II</fullName>
        <ecNumber evidence="4">3.4.14.10</ecNumber>
    </recommendedName>
</protein>
<dbReference type="SUPFAM" id="SSF52743">
    <property type="entry name" value="Subtilisin-like"/>
    <property type="match status" value="1"/>
</dbReference>
<comment type="cofactor">
    <cofactor evidence="15">
        <name>Ca(2+)</name>
        <dbReference type="ChEBI" id="CHEBI:29108"/>
    </cofactor>
    <text evidence="15">Binds 1 Ca(2+) ion per subunit.</text>
</comment>
<dbReference type="GO" id="GO:0004252">
    <property type="term" value="F:serine-type endopeptidase activity"/>
    <property type="evidence" value="ECO:0007669"/>
    <property type="project" value="UniProtKB-UniRule"/>
</dbReference>
<keyword evidence="7 15" id="KW-0479">Metal-binding</keyword>
<comment type="function">
    <text evidence="2">Secreted tripeptidyl-peptidase which degrades proteins at acidic pHs and is involved in virulence.</text>
</comment>
<keyword evidence="8 16" id="KW-0732">Signal</keyword>
<evidence type="ECO:0000256" key="2">
    <source>
        <dbReference type="ARBA" id="ARBA00002451"/>
    </source>
</evidence>
<dbReference type="InterPro" id="IPR030400">
    <property type="entry name" value="Sedolisin_dom"/>
</dbReference>
<feature type="domain" description="Peptidase S53" evidence="17">
    <location>
        <begin position="218"/>
        <end position="582"/>
    </location>
</feature>
<dbReference type="GO" id="GO:0006508">
    <property type="term" value="P:proteolysis"/>
    <property type="evidence" value="ECO:0007669"/>
    <property type="project" value="UniProtKB-KW"/>
</dbReference>
<keyword evidence="11 15" id="KW-0106">Calcium</keyword>
<dbReference type="Proteomes" id="UP001201163">
    <property type="component" value="Unassembled WGS sequence"/>
</dbReference>
<dbReference type="SMART" id="SM00944">
    <property type="entry name" value="Pro-kuma_activ"/>
    <property type="match status" value="1"/>
</dbReference>
<keyword evidence="14" id="KW-0325">Glycoprotein</keyword>
<dbReference type="CDD" id="cd04056">
    <property type="entry name" value="Peptidases_S53"/>
    <property type="match status" value="1"/>
</dbReference>
<dbReference type="PROSITE" id="PS51695">
    <property type="entry name" value="SEDOLISIN"/>
    <property type="match status" value="1"/>
</dbReference>
<keyword evidence="13" id="KW-0865">Zymogen</keyword>
<evidence type="ECO:0000256" key="15">
    <source>
        <dbReference type="PROSITE-ProRule" id="PRU01032"/>
    </source>
</evidence>
<evidence type="ECO:0000256" key="12">
    <source>
        <dbReference type="ARBA" id="ARBA00023026"/>
    </source>
</evidence>
<dbReference type="Pfam" id="PF09286">
    <property type="entry name" value="Pro-kuma_activ"/>
    <property type="match status" value="1"/>
</dbReference>
<comment type="caution">
    <text evidence="18">The sequence shown here is derived from an EMBL/GenBank/DDBJ whole genome shotgun (WGS) entry which is preliminary data.</text>
</comment>
<feature type="binding site" evidence="15">
    <location>
        <position position="542"/>
    </location>
    <ligand>
        <name>Ca(2+)</name>
        <dbReference type="ChEBI" id="CHEBI:29108"/>
    </ligand>
</feature>
<evidence type="ECO:0000313" key="18">
    <source>
        <dbReference type="EMBL" id="KAH8984633.1"/>
    </source>
</evidence>
<feature type="active site" description="Charge relay system" evidence="15">
    <location>
        <position position="296"/>
    </location>
</feature>
<dbReference type="InterPro" id="IPR050819">
    <property type="entry name" value="Tripeptidyl-peptidase_I"/>
</dbReference>
<evidence type="ECO:0000313" key="19">
    <source>
        <dbReference type="Proteomes" id="UP001201163"/>
    </source>
</evidence>
<evidence type="ECO:0000256" key="7">
    <source>
        <dbReference type="ARBA" id="ARBA00022723"/>
    </source>
</evidence>
<evidence type="ECO:0000256" key="13">
    <source>
        <dbReference type="ARBA" id="ARBA00023145"/>
    </source>
</evidence>
<feature type="active site" description="Charge relay system" evidence="15">
    <location>
        <position position="499"/>
    </location>
</feature>
<evidence type="ECO:0000256" key="14">
    <source>
        <dbReference type="ARBA" id="ARBA00023180"/>
    </source>
</evidence>
<evidence type="ECO:0000259" key="17">
    <source>
        <dbReference type="PROSITE" id="PS51695"/>
    </source>
</evidence>
<organism evidence="18 19">
    <name type="scientific">Lactarius akahatsu</name>
    <dbReference type="NCBI Taxonomy" id="416441"/>
    <lineage>
        <taxon>Eukaryota</taxon>
        <taxon>Fungi</taxon>
        <taxon>Dikarya</taxon>
        <taxon>Basidiomycota</taxon>
        <taxon>Agaricomycotina</taxon>
        <taxon>Agaricomycetes</taxon>
        <taxon>Russulales</taxon>
        <taxon>Russulaceae</taxon>
        <taxon>Lactarius</taxon>
    </lineage>
</organism>
<comment type="subcellular location">
    <subcellularLocation>
        <location evidence="3">Secreted</location>
        <location evidence="3">Extracellular space</location>
    </subcellularLocation>
</comment>
<keyword evidence="5" id="KW-0964">Secreted</keyword>
<evidence type="ECO:0000256" key="1">
    <source>
        <dbReference type="ARBA" id="ARBA00001910"/>
    </source>
</evidence>
<reference evidence="18" key="1">
    <citation type="submission" date="2022-01" db="EMBL/GenBank/DDBJ databases">
        <title>Comparative genomics reveals a dynamic genome evolution in the ectomycorrhizal milk-cap (Lactarius) mushrooms.</title>
        <authorList>
            <consortium name="DOE Joint Genome Institute"/>
            <person name="Lebreton A."/>
            <person name="Tang N."/>
            <person name="Kuo A."/>
            <person name="LaButti K."/>
            <person name="Drula E."/>
            <person name="Barry K."/>
            <person name="Clum A."/>
            <person name="Lipzen A."/>
            <person name="Mousain D."/>
            <person name="Ng V."/>
            <person name="Wang R."/>
            <person name="Wang X."/>
            <person name="Dai Y."/>
            <person name="Henrissat B."/>
            <person name="Grigoriev I.V."/>
            <person name="Guerin-Laguette A."/>
            <person name="Yu F."/>
            <person name="Martin F.M."/>
        </authorList>
    </citation>
    <scope>NUCLEOTIDE SEQUENCE</scope>
    <source>
        <strain evidence="18">QP</strain>
    </source>
</reference>
<proteinExistence type="predicted"/>
<accession>A0AAD4L9L4</accession>
<evidence type="ECO:0000256" key="3">
    <source>
        <dbReference type="ARBA" id="ARBA00004239"/>
    </source>
</evidence>
<evidence type="ECO:0000256" key="8">
    <source>
        <dbReference type="ARBA" id="ARBA00022729"/>
    </source>
</evidence>
<feature type="binding site" evidence="15">
    <location>
        <position position="560"/>
    </location>
    <ligand>
        <name>Ca(2+)</name>
        <dbReference type="ChEBI" id="CHEBI:29108"/>
    </ligand>
</feature>
<keyword evidence="10 15" id="KW-0720">Serine protease</keyword>
<dbReference type="SUPFAM" id="SSF54897">
    <property type="entry name" value="Protease propeptides/inhibitors"/>
    <property type="match status" value="1"/>
</dbReference>
<evidence type="ECO:0000256" key="10">
    <source>
        <dbReference type="ARBA" id="ARBA00022825"/>
    </source>
</evidence>
<feature type="binding site" evidence="15">
    <location>
        <position position="562"/>
    </location>
    <ligand>
        <name>Ca(2+)</name>
        <dbReference type="ChEBI" id="CHEBI:29108"/>
    </ligand>
</feature>
<evidence type="ECO:0000256" key="6">
    <source>
        <dbReference type="ARBA" id="ARBA00022670"/>
    </source>
</evidence>
<dbReference type="GO" id="GO:0008240">
    <property type="term" value="F:tripeptidyl-peptidase activity"/>
    <property type="evidence" value="ECO:0007669"/>
    <property type="project" value="UniProtKB-EC"/>
</dbReference>
<feature type="binding site" evidence="15">
    <location>
        <position position="541"/>
    </location>
    <ligand>
        <name>Ca(2+)</name>
        <dbReference type="ChEBI" id="CHEBI:29108"/>
    </ligand>
</feature>
<dbReference type="FunFam" id="3.40.50.200:FF:000015">
    <property type="entry name" value="Tripeptidyl peptidase A"/>
    <property type="match status" value="1"/>
</dbReference>
<feature type="signal peptide" evidence="16">
    <location>
        <begin position="1"/>
        <end position="21"/>
    </location>
</feature>
<dbReference type="InterPro" id="IPR023828">
    <property type="entry name" value="Peptidase_S8_Ser-AS"/>
</dbReference>
<gene>
    <name evidence="18" type="ORF">EDB92DRAFT_2092167</name>
</gene>
<evidence type="ECO:0000256" key="5">
    <source>
        <dbReference type="ARBA" id="ARBA00022525"/>
    </source>
</evidence>
<dbReference type="AlphaFoldDB" id="A0AAD4L9L4"/>
<feature type="chain" id="PRO_5042277243" description="tripeptidyl-peptidase II" evidence="16">
    <location>
        <begin position="22"/>
        <end position="593"/>
    </location>
</feature>
<keyword evidence="6 15" id="KW-0645">Protease</keyword>
<comment type="catalytic activity">
    <reaction evidence="1">
        <text>Release of an N-terminal tripeptide from a polypeptide.</text>
        <dbReference type="EC" id="3.4.14.10"/>
    </reaction>
</comment>
<sequence>MRYHPLSVLFTLAVAILCGLATPLAPPWDRMKLMHAWSTVPKNWESLGHPPNETAIDLYLALKSERENALVDALYQVSDPKNPKYGAHLSREQVAEVVAPHPDTLYLVSSWLKHWGIPSSSVSTALGGNWLKVVGVSVSQANDILGASYQLYQHVETNDTVIRTISYSLPEVLHGHIQAIVPTTHFGYPLTERMRPQMHPGAGVGARAKEVLSSRDEYVVPSYLRWLYRTSGYVPKATDRNALGIAGFGERYPSLHDLTAFMVEYRTDGEDARFDVVHINGGGDDPINPGLEGSLDIQYAEAMAYPTPHIYYSTGGTPESLTDDPYIRWLDYLLDEDNVNIPQTISTSYGGYEHIASLEYATKVCDLFSQLGARGVSVLFASGDYGVGNGDCLVRDSSGNTYYQFLPFFPATCPWVTSVGGTTSHNPEVAASLSGGGFSIYFDRPEYQEGVIPTFLQSLGDTYEGFYDPNGRGFPDISAQAVGLAIVLGGQIEHVEGTSGSTPTVAGIISLLNDYLISKGSQPLGFLNPWLYGTGRPGLNDITSGSNPGCSTNGFTAIAGWDPVTGLGTLDFAKLEEIIDDRLRNSGAPSTER</sequence>
<dbReference type="InterPro" id="IPR015366">
    <property type="entry name" value="S53_propep"/>
</dbReference>
<dbReference type="Gene3D" id="3.40.50.200">
    <property type="entry name" value="Peptidase S8/S53 domain"/>
    <property type="match status" value="1"/>
</dbReference>
<dbReference type="EC" id="3.4.14.10" evidence="4"/>
<feature type="active site" description="Charge relay system" evidence="15">
    <location>
        <position position="292"/>
    </location>
</feature>
<name>A0AAD4L9L4_9AGAM</name>
<evidence type="ECO:0000256" key="4">
    <source>
        <dbReference type="ARBA" id="ARBA00012462"/>
    </source>
</evidence>
<keyword evidence="19" id="KW-1185">Reference proteome</keyword>
<dbReference type="PANTHER" id="PTHR14218">
    <property type="entry name" value="PROTEASE S8 TRIPEPTIDYL PEPTIDASE I CLN2"/>
    <property type="match status" value="1"/>
</dbReference>
<dbReference type="InterPro" id="IPR036852">
    <property type="entry name" value="Peptidase_S8/S53_dom_sf"/>
</dbReference>
<evidence type="ECO:0000256" key="16">
    <source>
        <dbReference type="SAM" id="SignalP"/>
    </source>
</evidence>